<dbReference type="GO" id="GO:0043041">
    <property type="term" value="P:amino acid activation for nonribosomal peptide biosynthetic process"/>
    <property type="evidence" value="ECO:0007669"/>
    <property type="project" value="TreeGrafter"/>
</dbReference>
<comment type="caution">
    <text evidence="4">The sequence shown here is derived from an EMBL/GenBank/DDBJ whole genome shotgun (WGS) entry which is preliminary data.</text>
</comment>
<dbReference type="NCBIfam" id="TIGR01733">
    <property type="entry name" value="AA-adenyl-dom"/>
    <property type="match status" value="1"/>
</dbReference>
<dbReference type="EMBL" id="RAWB01001020">
    <property type="protein sequence ID" value="RKH36324.1"/>
    <property type="molecule type" value="Genomic_DNA"/>
</dbReference>
<gene>
    <name evidence="4" type="ORF">D7V93_43005</name>
</gene>
<dbReference type="Pfam" id="PF00501">
    <property type="entry name" value="AMP-binding"/>
    <property type="match status" value="1"/>
</dbReference>
<dbReference type="AlphaFoldDB" id="A0A3A8NAB6"/>
<feature type="domain" description="Carrier" evidence="3">
    <location>
        <begin position="450"/>
        <end position="487"/>
    </location>
</feature>
<dbReference type="PROSITE" id="PS00455">
    <property type="entry name" value="AMP_BINDING"/>
    <property type="match status" value="1"/>
</dbReference>
<dbReference type="GO" id="GO:0044550">
    <property type="term" value="P:secondary metabolite biosynthetic process"/>
    <property type="evidence" value="ECO:0007669"/>
    <property type="project" value="TreeGrafter"/>
</dbReference>
<proteinExistence type="predicted"/>
<dbReference type="Pfam" id="PF13193">
    <property type="entry name" value="AMP-binding_C"/>
    <property type="match status" value="1"/>
</dbReference>
<accession>A0A3A8NAB6</accession>
<protein>
    <submittedName>
        <fullName evidence="4">Amino acid adenylation domain-containing protein</fullName>
    </submittedName>
</protein>
<dbReference type="FunFam" id="2.30.38.10:FF:000001">
    <property type="entry name" value="Non-ribosomal peptide synthetase PvdI"/>
    <property type="match status" value="1"/>
</dbReference>
<feature type="non-terminal residue" evidence="4">
    <location>
        <position position="487"/>
    </location>
</feature>
<dbReference type="InterPro" id="IPR036736">
    <property type="entry name" value="ACP-like_sf"/>
</dbReference>
<keyword evidence="1" id="KW-0596">Phosphopantetheine</keyword>
<dbReference type="RefSeq" id="WP_120648671.1">
    <property type="nucleotide sequence ID" value="NZ_RAWB01001020.1"/>
</dbReference>
<dbReference type="SUPFAM" id="SSF56801">
    <property type="entry name" value="Acetyl-CoA synthetase-like"/>
    <property type="match status" value="1"/>
</dbReference>
<dbReference type="Proteomes" id="UP000272888">
    <property type="component" value="Unassembled WGS sequence"/>
</dbReference>
<dbReference type="Gene3D" id="1.10.1200.10">
    <property type="entry name" value="ACP-like"/>
    <property type="match status" value="1"/>
</dbReference>
<name>A0A3A8NAB6_9BACT</name>
<dbReference type="InterPro" id="IPR025110">
    <property type="entry name" value="AMP-bd_C"/>
</dbReference>
<dbReference type="Gene3D" id="3.40.50.980">
    <property type="match status" value="2"/>
</dbReference>
<reference evidence="5" key="1">
    <citation type="submission" date="2018-09" db="EMBL/GenBank/DDBJ databases">
        <authorList>
            <person name="Livingstone P.G."/>
            <person name="Whitworth D.E."/>
        </authorList>
    </citation>
    <scope>NUCLEOTIDE SEQUENCE [LARGE SCALE GENOMIC DNA]</scope>
    <source>
        <strain evidence="5">CA051B</strain>
    </source>
</reference>
<dbReference type="FunFam" id="3.30.300.30:FF:000010">
    <property type="entry name" value="Enterobactin synthetase component F"/>
    <property type="match status" value="1"/>
</dbReference>
<evidence type="ECO:0000313" key="5">
    <source>
        <dbReference type="Proteomes" id="UP000272888"/>
    </source>
</evidence>
<organism evidence="4 5">
    <name type="scientific">Corallococcus llansteffanensis</name>
    <dbReference type="NCBI Taxonomy" id="2316731"/>
    <lineage>
        <taxon>Bacteria</taxon>
        <taxon>Pseudomonadati</taxon>
        <taxon>Myxococcota</taxon>
        <taxon>Myxococcia</taxon>
        <taxon>Myxococcales</taxon>
        <taxon>Cystobacterineae</taxon>
        <taxon>Myxococcaceae</taxon>
        <taxon>Corallococcus</taxon>
    </lineage>
</organism>
<dbReference type="InterPro" id="IPR009081">
    <property type="entry name" value="PP-bd_ACP"/>
</dbReference>
<dbReference type="PANTHER" id="PTHR45527">
    <property type="entry name" value="NONRIBOSOMAL PEPTIDE SYNTHETASE"/>
    <property type="match status" value="1"/>
</dbReference>
<dbReference type="InterPro" id="IPR045851">
    <property type="entry name" value="AMP-bd_C_sf"/>
</dbReference>
<keyword evidence="2" id="KW-0597">Phosphoprotein</keyword>
<dbReference type="InterPro" id="IPR000873">
    <property type="entry name" value="AMP-dep_synth/lig_dom"/>
</dbReference>
<keyword evidence="5" id="KW-1185">Reference proteome</keyword>
<evidence type="ECO:0000313" key="4">
    <source>
        <dbReference type="EMBL" id="RKH36324.1"/>
    </source>
</evidence>
<dbReference type="GO" id="GO:0031177">
    <property type="term" value="F:phosphopantetheine binding"/>
    <property type="evidence" value="ECO:0007669"/>
    <property type="project" value="TreeGrafter"/>
</dbReference>
<dbReference type="PROSITE" id="PS50075">
    <property type="entry name" value="CARRIER"/>
    <property type="match status" value="1"/>
</dbReference>
<feature type="non-terminal residue" evidence="4">
    <location>
        <position position="1"/>
    </location>
</feature>
<sequence length="487" mass="52211">DLIVSLLAILSAGGAYVPLDTSYPAERLAFMLEDSRASLVLSHSALALRLPSGSHRTLCLDEIADAVASRPSSPPRLSISPQGLAYVIYTSGSTGRPKGVSVPHQAVIRLVMHSNFFALRADDVVLHLAPIAFDASTFEVWAPLLNGARLALFPSSPPSAESLAHAVSLFRVSTLWLTAGLFHQLVDSLDDSLLPLLQPLRTLLAGGDVLSPSHVRAWLTRLPHCTLVNGYGPTENTTFTCCAPLSDASQVGTSVPLGRPISNTSVFVLDRFGQPSPIGIPGELFTGGDGLARGYLGQPALTAERFVPHPFSTSPGARLYRTGDLARWRADGQLEFLGRTDFQVKLRGFRLELGEIEAALARQPGVREVAVLVREDVPGDKRLVAYLVLAPDSPSVSELRRALQQQLPGYMVPAHLLPLDALPLTPNGKLDRRALPAPDARPSLDTGFVAPQSALEQQLASAWQSVLRLDKVGVHDNFFDLGGNSLL</sequence>
<dbReference type="Gene3D" id="2.30.38.10">
    <property type="entry name" value="Luciferase, Domain 3"/>
    <property type="match status" value="1"/>
</dbReference>
<evidence type="ECO:0000256" key="1">
    <source>
        <dbReference type="ARBA" id="ARBA00022450"/>
    </source>
</evidence>
<dbReference type="GO" id="GO:0005829">
    <property type="term" value="C:cytosol"/>
    <property type="evidence" value="ECO:0007669"/>
    <property type="project" value="TreeGrafter"/>
</dbReference>
<dbReference type="Gene3D" id="3.30.300.30">
    <property type="match status" value="1"/>
</dbReference>
<dbReference type="InterPro" id="IPR020845">
    <property type="entry name" value="AMP-binding_CS"/>
</dbReference>
<evidence type="ECO:0000259" key="3">
    <source>
        <dbReference type="PROSITE" id="PS50075"/>
    </source>
</evidence>
<dbReference type="InterPro" id="IPR010071">
    <property type="entry name" value="AA_adenyl_dom"/>
</dbReference>
<dbReference type="CDD" id="cd12117">
    <property type="entry name" value="A_NRPS_Srf_like"/>
    <property type="match status" value="1"/>
</dbReference>
<evidence type="ECO:0000256" key="2">
    <source>
        <dbReference type="ARBA" id="ARBA00022553"/>
    </source>
</evidence>
<dbReference type="PANTHER" id="PTHR45527:SF1">
    <property type="entry name" value="FATTY ACID SYNTHASE"/>
    <property type="match status" value="1"/>
</dbReference>